<dbReference type="EMBL" id="JACHHF010000008">
    <property type="protein sequence ID" value="MBB5176470.1"/>
    <property type="molecule type" value="Genomic_DNA"/>
</dbReference>
<comment type="caution">
    <text evidence="8">The sequence shown here is derived from an EMBL/GenBank/DDBJ whole genome shotgun (WGS) entry which is preliminary data.</text>
</comment>
<evidence type="ECO:0000256" key="6">
    <source>
        <dbReference type="SAM" id="MobiDB-lite"/>
    </source>
</evidence>
<feature type="transmembrane region" description="Helical" evidence="7">
    <location>
        <begin position="244"/>
        <end position="266"/>
    </location>
</feature>
<dbReference type="PANTHER" id="PTHR30213">
    <property type="entry name" value="INNER MEMBRANE PROTEIN YHJD"/>
    <property type="match status" value="1"/>
</dbReference>
<feature type="region of interest" description="Disordered" evidence="6">
    <location>
        <begin position="1"/>
        <end position="79"/>
    </location>
</feature>
<evidence type="ECO:0000256" key="3">
    <source>
        <dbReference type="ARBA" id="ARBA00022692"/>
    </source>
</evidence>
<name>A0A9Q2D0E5_9STAP</name>
<sequence length="402" mass="45124">MSKESNRERNTDYLNELKHGDEYNKEHKSQGNKAEEAYKQDDYRTEQEDREKEYEDKKETDEKSNEKKQKELVKDLKKEQKEDNKKHEYFVGYQTFQSIVPKPGESVYVSKINKPAKVKDDAGFIGKLLFQFNKDNTTGMAAQLAYYLLLSIFPALIFLLTIVPLFNVDQSQLTDLINEYAPSEISGMLTGILNDVLSSSSGGLLSIGLLLTLWSASNGMNQLMSAFNVAYDIEDNRNGIVSRLLSILFTLILALGIVGTFVLMILGNQIGELVFGSIGATGQFKFVWNLISNLLPVILVFVSFLIVYIFAPNIKTKIRSVLPGAITATILFIVASIGFSFYVSNFSNYSATYGSIAGVIILIFWLYITSVILILGAQINAIKHKEHFDVNENGYKDKVEKA</sequence>
<dbReference type="GO" id="GO:0005886">
    <property type="term" value="C:plasma membrane"/>
    <property type="evidence" value="ECO:0007669"/>
    <property type="project" value="UniProtKB-SubCell"/>
</dbReference>
<evidence type="ECO:0000256" key="2">
    <source>
        <dbReference type="ARBA" id="ARBA00022475"/>
    </source>
</evidence>
<feature type="transmembrane region" description="Helical" evidence="7">
    <location>
        <begin position="196"/>
        <end position="216"/>
    </location>
</feature>
<feature type="transmembrane region" description="Helical" evidence="7">
    <location>
        <begin position="286"/>
        <end position="310"/>
    </location>
</feature>
<dbReference type="AlphaFoldDB" id="A0A9Q2D0E5"/>
<proteinExistence type="predicted"/>
<gene>
    <name evidence="8" type="ORF">HNQ45_001358</name>
</gene>
<keyword evidence="9" id="KW-1185">Reference proteome</keyword>
<protein>
    <submittedName>
        <fullName evidence="8">Membrane protein</fullName>
    </submittedName>
</protein>
<keyword evidence="5 7" id="KW-0472">Membrane</keyword>
<evidence type="ECO:0000313" key="9">
    <source>
        <dbReference type="Proteomes" id="UP000579136"/>
    </source>
</evidence>
<organism evidence="8 9">
    <name type="scientific">Nosocomiicoccus ampullae</name>
    <dbReference type="NCBI Taxonomy" id="489910"/>
    <lineage>
        <taxon>Bacteria</taxon>
        <taxon>Bacillati</taxon>
        <taxon>Bacillota</taxon>
        <taxon>Bacilli</taxon>
        <taxon>Bacillales</taxon>
        <taxon>Staphylococcaceae</taxon>
        <taxon>Nosocomiicoccus</taxon>
    </lineage>
</organism>
<keyword evidence="3 7" id="KW-0812">Transmembrane</keyword>
<feature type="transmembrane region" description="Helical" evidence="7">
    <location>
        <begin position="355"/>
        <end position="375"/>
    </location>
</feature>
<dbReference type="Proteomes" id="UP000579136">
    <property type="component" value="Unassembled WGS sequence"/>
</dbReference>
<keyword evidence="2" id="KW-1003">Cell membrane</keyword>
<reference evidence="8 9" key="1">
    <citation type="submission" date="2020-08" db="EMBL/GenBank/DDBJ databases">
        <title>Genomic Encyclopedia of Type Strains, Phase IV (KMG-IV): sequencing the most valuable type-strain genomes for metagenomic binning, comparative biology and taxonomic classification.</title>
        <authorList>
            <person name="Goeker M."/>
        </authorList>
    </citation>
    <scope>NUCLEOTIDE SEQUENCE [LARGE SCALE GENOMIC DNA]</scope>
    <source>
        <strain evidence="8 9">DSM 19163</strain>
    </source>
</reference>
<keyword evidence="4 7" id="KW-1133">Transmembrane helix</keyword>
<evidence type="ECO:0000256" key="1">
    <source>
        <dbReference type="ARBA" id="ARBA00004651"/>
    </source>
</evidence>
<accession>A0A9Q2D0E5</accession>
<evidence type="ECO:0000313" key="8">
    <source>
        <dbReference type="EMBL" id="MBB5176470.1"/>
    </source>
</evidence>
<comment type="subcellular location">
    <subcellularLocation>
        <location evidence="1">Cell membrane</location>
        <topology evidence="1">Multi-pass membrane protein</topology>
    </subcellularLocation>
</comment>
<feature type="transmembrane region" description="Helical" evidence="7">
    <location>
        <begin position="322"/>
        <end position="343"/>
    </location>
</feature>
<dbReference type="PANTHER" id="PTHR30213:SF0">
    <property type="entry name" value="UPF0761 MEMBRANE PROTEIN YIHY"/>
    <property type="match status" value="1"/>
</dbReference>
<dbReference type="InterPro" id="IPR017039">
    <property type="entry name" value="Virul_fac_BrkB"/>
</dbReference>
<dbReference type="RefSeq" id="WP_246562707.1">
    <property type="nucleotide sequence ID" value="NZ_CBCRYX010000009.1"/>
</dbReference>
<evidence type="ECO:0000256" key="5">
    <source>
        <dbReference type="ARBA" id="ARBA00023136"/>
    </source>
</evidence>
<dbReference type="Pfam" id="PF03631">
    <property type="entry name" value="Virul_fac_BrkB"/>
    <property type="match status" value="1"/>
</dbReference>
<dbReference type="NCBIfam" id="TIGR00765">
    <property type="entry name" value="yihY_not_rbn"/>
    <property type="match status" value="1"/>
</dbReference>
<evidence type="ECO:0000256" key="7">
    <source>
        <dbReference type="SAM" id="Phobius"/>
    </source>
</evidence>
<feature type="transmembrane region" description="Helical" evidence="7">
    <location>
        <begin position="144"/>
        <end position="166"/>
    </location>
</feature>
<evidence type="ECO:0000256" key="4">
    <source>
        <dbReference type="ARBA" id="ARBA00022989"/>
    </source>
</evidence>